<keyword evidence="1" id="KW-0472">Membrane</keyword>
<sequence>MSDWQVAFFIGLFGSVHCIGMCGPLMLAVPFSGRSAWLLAFDKLLYQFGRTISYVILGLIIGLIGKQIWLANVQNGLSIVSGVLIILAALSRLIKHSFKSTGIAVKLMQPFNNMLVWALKNRAGHLITGMLNGLLPCGFVYLALIGAVNTGTVSGSAGFMFWFGMGTLPLMFAAALGSGFFTVSLRRKLNIVVPYFMLCLGGWFVLRGLALNVPYLSPAGMDAPALCK</sequence>
<feature type="transmembrane region" description="Helical" evidence="1">
    <location>
        <begin position="6"/>
        <end position="31"/>
    </location>
</feature>
<gene>
    <name evidence="3" type="ORF">GCM10023313_29990</name>
</gene>
<feature type="transmembrane region" description="Helical" evidence="1">
    <location>
        <begin position="195"/>
        <end position="216"/>
    </location>
</feature>
<evidence type="ECO:0000259" key="2">
    <source>
        <dbReference type="Pfam" id="PF13386"/>
    </source>
</evidence>
<feature type="transmembrane region" description="Helical" evidence="1">
    <location>
        <begin position="123"/>
        <end position="147"/>
    </location>
</feature>
<dbReference type="Pfam" id="PF13386">
    <property type="entry name" value="DsbD_2"/>
    <property type="match status" value="1"/>
</dbReference>
<feature type="transmembrane region" description="Helical" evidence="1">
    <location>
        <begin position="76"/>
        <end position="94"/>
    </location>
</feature>
<dbReference type="EMBL" id="BAABJI010000002">
    <property type="protein sequence ID" value="GAA4923709.1"/>
    <property type="molecule type" value="Genomic_DNA"/>
</dbReference>
<protein>
    <submittedName>
        <fullName evidence="3">Sulfite exporter TauE/SafE family protein</fullName>
    </submittedName>
</protein>
<dbReference type="PANTHER" id="PTHR42208:SF1">
    <property type="entry name" value="HEAVY METAL TRANSPORTER"/>
    <property type="match status" value="1"/>
</dbReference>
<keyword evidence="1" id="KW-0812">Transmembrane</keyword>
<dbReference type="RefSeq" id="WP_345332062.1">
    <property type="nucleotide sequence ID" value="NZ_BAABJI010000002.1"/>
</dbReference>
<feature type="transmembrane region" description="Helical" evidence="1">
    <location>
        <begin position="52"/>
        <end position="70"/>
    </location>
</feature>
<accession>A0ABP9G107</accession>
<dbReference type="Proteomes" id="UP001501436">
    <property type="component" value="Unassembled WGS sequence"/>
</dbReference>
<reference evidence="4" key="1">
    <citation type="journal article" date="2019" name="Int. J. Syst. Evol. Microbiol.">
        <title>The Global Catalogue of Microorganisms (GCM) 10K type strain sequencing project: providing services to taxonomists for standard genome sequencing and annotation.</title>
        <authorList>
            <consortium name="The Broad Institute Genomics Platform"/>
            <consortium name="The Broad Institute Genome Sequencing Center for Infectious Disease"/>
            <person name="Wu L."/>
            <person name="Ma J."/>
        </authorList>
    </citation>
    <scope>NUCLEOTIDE SEQUENCE [LARGE SCALE GENOMIC DNA]</scope>
    <source>
        <strain evidence="4">JCM 18283</strain>
    </source>
</reference>
<keyword evidence="4" id="KW-1185">Reference proteome</keyword>
<dbReference type="InterPro" id="IPR039447">
    <property type="entry name" value="UreH-like_TM_dom"/>
</dbReference>
<evidence type="ECO:0000256" key="1">
    <source>
        <dbReference type="SAM" id="Phobius"/>
    </source>
</evidence>
<proteinExistence type="predicted"/>
<dbReference type="PANTHER" id="PTHR42208">
    <property type="entry name" value="HEAVY METAL TRANSPORTER-RELATED"/>
    <property type="match status" value="1"/>
</dbReference>
<name>A0ABP9G107_9SPHI</name>
<comment type="caution">
    <text evidence="3">The sequence shown here is derived from an EMBL/GenBank/DDBJ whole genome shotgun (WGS) entry which is preliminary data.</text>
</comment>
<feature type="domain" description="Urease accessory protein UreH-like transmembrane" evidence="2">
    <location>
        <begin position="6"/>
        <end position="203"/>
    </location>
</feature>
<evidence type="ECO:0000313" key="3">
    <source>
        <dbReference type="EMBL" id="GAA4923709.1"/>
    </source>
</evidence>
<evidence type="ECO:0000313" key="4">
    <source>
        <dbReference type="Proteomes" id="UP001501436"/>
    </source>
</evidence>
<organism evidence="3 4">
    <name type="scientific">Mucilaginibacter defluvii</name>
    <dbReference type="NCBI Taxonomy" id="1196019"/>
    <lineage>
        <taxon>Bacteria</taxon>
        <taxon>Pseudomonadati</taxon>
        <taxon>Bacteroidota</taxon>
        <taxon>Sphingobacteriia</taxon>
        <taxon>Sphingobacteriales</taxon>
        <taxon>Sphingobacteriaceae</taxon>
        <taxon>Mucilaginibacter</taxon>
    </lineage>
</organism>
<feature type="transmembrane region" description="Helical" evidence="1">
    <location>
        <begin position="159"/>
        <end position="183"/>
    </location>
</feature>
<keyword evidence="1" id="KW-1133">Transmembrane helix</keyword>